<comment type="caution">
    <text evidence="9">The sequence shown here is derived from an EMBL/GenBank/DDBJ whole genome shotgun (WGS) entry which is preliminary data.</text>
</comment>
<dbReference type="InterPro" id="IPR009006">
    <property type="entry name" value="Ala_racemase/Decarboxylase_C"/>
</dbReference>
<dbReference type="NCBIfam" id="TIGR00492">
    <property type="entry name" value="alr"/>
    <property type="match status" value="1"/>
</dbReference>
<dbReference type="SUPFAM" id="SSF50621">
    <property type="entry name" value="Alanine racemase C-terminal domain-like"/>
    <property type="match status" value="1"/>
</dbReference>
<dbReference type="InterPro" id="IPR020622">
    <property type="entry name" value="Ala_racemase_pyridoxalP-BS"/>
</dbReference>
<comment type="pathway">
    <text evidence="5">Amino-acid biosynthesis; D-alanine biosynthesis; D-alanine from L-alanine: step 1/1.</text>
</comment>
<accession>A0A171KP01</accession>
<dbReference type="Pfam" id="PF01168">
    <property type="entry name" value="Ala_racemase_N"/>
    <property type="match status" value="1"/>
</dbReference>
<dbReference type="PANTHER" id="PTHR30511:SF0">
    <property type="entry name" value="ALANINE RACEMASE, CATABOLIC-RELATED"/>
    <property type="match status" value="1"/>
</dbReference>
<dbReference type="SMART" id="SM01005">
    <property type="entry name" value="Ala_racemase_C"/>
    <property type="match status" value="1"/>
</dbReference>
<feature type="active site" description="Proton acceptor; specific for D-alanine" evidence="5">
    <location>
        <position position="33"/>
    </location>
</feature>
<organism evidence="9 10">
    <name type="scientific">Kerstersia gyiorum</name>
    <dbReference type="NCBI Taxonomy" id="206506"/>
    <lineage>
        <taxon>Bacteria</taxon>
        <taxon>Pseudomonadati</taxon>
        <taxon>Pseudomonadota</taxon>
        <taxon>Betaproteobacteria</taxon>
        <taxon>Burkholderiales</taxon>
        <taxon>Alcaligenaceae</taxon>
        <taxon>Kerstersia</taxon>
    </lineage>
</organism>
<protein>
    <recommendedName>
        <fullName evidence="5">Alanine racemase</fullName>
        <ecNumber evidence="5">5.1.1.1</ecNumber>
    </recommendedName>
</protein>
<reference evidence="9 10" key="1">
    <citation type="submission" date="2015-04" db="EMBL/GenBank/DDBJ databases">
        <title>Genome sequence of Kerstersia gyiorum CG1.</title>
        <authorList>
            <person name="Greninger A.L."/>
            <person name="Kozyreva V."/>
            <person name="Chaturvedi V."/>
        </authorList>
    </citation>
    <scope>NUCLEOTIDE SEQUENCE [LARGE SCALE GENOMIC DNA]</scope>
    <source>
        <strain evidence="9 10">CG1</strain>
    </source>
</reference>
<evidence type="ECO:0000259" key="8">
    <source>
        <dbReference type="SMART" id="SM01005"/>
    </source>
</evidence>
<evidence type="ECO:0000256" key="7">
    <source>
        <dbReference type="PIRSR" id="PIRSR600821-52"/>
    </source>
</evidence>
<comment type="function">
    <text evidence="5">Catalyzes the interconversion of L-alanine and D-alanine. May also act on other amino acids.</text>
</comment>
<dbReference type="EMBL" id="LBNE01000013">
    <property type="protein sequence ID" value="KKO70618.1"/>
    <property type="molecule type" value="Genomic_DNA"/>
</dbReference>
<dbReference type="InterPro" id="IPR011079">
    <property type="entry name" value="Ala_racemase_C"/>
</dbReference>
<keyword evidence="3 5" id="KW-0663">Pyridoxal phosphate</keyword>
<dbReference type="SUPFAM" id="SSF51419">
    <property type="entry name" value="PLP-binding barrel"/>
    <property type="match status" value="1"/>
</dbReference>
<dbReference type="PRINTS" id="PR00992">
    <property type="entry name" value="ALARACEMASE"/>
</dbReference>
<feature type="modified residue" description="N6-(pyridoxal phosphate)lysine" evidence="5 6">
    <location>
        <position position="33"/>
    </location>
</feature>
<evidence type="ECO:0000256" key="1">
    <source>
        <dbReference type="ARBA" id="ARBA00000316"/>
    </source>
</evidence>
<dbReference type="RefSeq" id="WP_068374259.1">
    <property type="nucleotide sequence ID" value="NZ_JANKLF010000007.1"/>
</dbReference>
<evidence type="ECO:0000256" key="2">
    <source>
        <dbReference type="ARBA" id="ARBA00001933"/>
    </source>
</evidence>
<dbReference type="CDD" id="cd06827">
    <property type="entry name" value="PLPDE_III_AR_proteobact"/>
    <property type="match status" value="1"/>
</dbReference>
<dbReference type="HAMAP" id="MF_01201">
    <property type="entry name" value="Ala_racemase"/>
    <property type="match status" value="1"/>
</dbReference>
<evidence type="ECO:0000313" key="10">
    <source>
        <dbReference type="Proteomes" id="UP000078084"/>
    </source>
</evidence>
<comment type="catalytic activity">
    <reaction evidence="1 5">
        <text>L-alanine = D-alanine</text>
        <dbReference type="Rhea" id="RHEA:20249"/>
        <dbReference type="ChEBI" id="CHEBI:57416"/>
        <dbReference type="ChEBI" id="CHEBI:57972"/>
        <dbReference type="EC" id="5.1.1.1"/>
    </reaction>
</comment>
<evidence type="ECO:0000313" key="9">
    <source>
        <dbReference type="EMBL" id="KKO70618.1"/>
    </source>
</evidence>
<proteinExistence type="inferred from homology"/>
<dbReference type="Pfam" id="PF00842">
    <property type="entry name" value="Ala_racemase_C"/>
    <property type="match status" value="1"/>
</dbReference>
<dbReference type="STRING" id="206506.AAV32_15220"/>
<dbReference type="PANTHER" id="PTHR30511">
    <property type="entry name" value="ALANINE RACEMASE"/>
    <property type="match status" value="1"/>
</dbReference>
<dbReference type="InterPro" id="IPR000821">
    <property type="entry name" value="Ala_racemase"/>
</dbReference>
<evidence type="ECO:0000256" key="6">
    <source>
        <dbReference type="PIRSR" id="PIRSR600821-50"/>
    </source>
</evidence>
<comment type="cofactor">
    <cofactor evidence="2 5 6">
        <name>pyridoxal 5'-phosphate</name>
        <dbReference type="ChEBI" id="CHEBI:597326"/>
    </cofactor>
</comment>
<dbReference type="PROSITE" id="PS00395">
    <property type="entry name" value="ALANINE_RACEMASE"/>
    <property type="match status" value="1"/>
</dbReference>
<gene>
    <name evidence="9" type="primary">alr</name>
    <name evidence="9" type="ORF">AAV32_15220</name>
</gene>
<evidence type="ECO:0000256" key="3">
    <source>
        <dbReference type="ARBA" id="ARBA00022898"/>
    </source>
</evidence>
<comment type="similarity">
    <text evidence="5">Belongs to the alanine racemase family.</text>
</comment>
<feature type="active site" description="Proton acceptor; specific for L-alanine" evidence="5">
    <location>
        <position position="254"/>
    </location>
</feature>
<feature type="domain" description="Alanine racemase C-terminal" evidence="8">
    <location>
        <begin position="233"/>
        <end position="356"/>
    </location>
</feature>
<keyword evidence="10" id="KW-1185">Reference proteome</keyword>
<dbReference type="InterPro" id="IPR029066">
    <property type="entry name" value="PLP-binding_barrel"/>
</dbReference>
<dbReference type="GO" id="GO:0005829">
    <property type="term" value="C:cytosol"/>
    <property type="evidence" value="ECO:0007669"/>
    <property type="project" value="TreeGrafter"/>
</dbReference>
<dbReference type="GO" id="GO:0008784">
    <property type="term" value="F:alanine racemase activity"/>
    <property type="evidence" value="ECO:0007669"/>
    <property type="project" value="UniProtKB-UniRule"/>
</dbReference>
<name>A0A171KP01_9BURK</name>
<dbReference type="EC" id="5.1.1.1" evidence="5"/>
<dbReference type="GO" id="GO:0030170">
    <property type="term" value="F:pyridoxal phosphate binding"/>
    <property type="evidence" value="ECO:0007669"/>
    <property type="project" value="UniProtKB-UniRule"/>
</dbReference>
<dbReference type="GO" id="GO:0030632">
    <property type="term" value="P:D-alanine biosynthetic process"/>
    <property type="evidence" value="ECO:0007669"/>
    <property type="project" value="UniProtKB-UniRule"/>
</dbReference>
<dbReference type="FunFam" id="3.20.20.10:FF:000002">
    <property type="entry name" value="Alanine racemase"/>
    <property type="match status" value="1"/>
</dbReference>
<sequence length="357" mass="38298">MRPSFALIDLDALRHNYRVAKRLHGGKALAVLKANAYGHGAVRCAQALAAEADGYAVAFLEEALVLREAGIRHPILLLEGIFDADDLQLAQGHDLWMVVHQESQLRLIEDAARATTGAAALHVWLKVDTGMHRAGFAPEQADAVHARLRACRNVGEITLISHLAQADEPDQPATLRQIAQFQAVAQRLGCARSLSNSAATLAWPQAHCEWARPGILLYGADPMPQASHGLRPVMSLESQVFATRILQPGEALGYGARFVADQPTRIGLVAIGYADGYPRTAPNGTPVAVDGKPARLVGRVSMDMLTIDLSDLPEAGIGSAVQLWGPLVDINQVAAGAGTISYELLCNVKRVPMIYKD</sequence>
<dbReference type="Proteomes" id="UP000078084">
    <property type="component" value="Unassembled WGS sequence"/>
</dbReference>
<dbReference type="UniPathway" id="UPA00042">
    <property type="reaction ID" value="UER00497"/>
</dbReference>
<keyword evidence="4 5" id="KW-0413">Isomerase</keyword>
<dbReference type="InterPro" id="IPR001608">
    <property type="entry name" value="Ala_racemase_N"/>
</dbReference>
<feature type="binding site" evidence="5 7">
    <location>
        <position position="302"/>
    </location>
    <ligand>
        <name>substrate</name>
    </ligand>
</feature>
<evidence type="ECO:0000256" key="5">
    <source>
        <dbReference type="HAMAP-Rule" id="MF_01201"/>
    </source>
</evidence>
<feature type="binding site" evidence="5 7">
    <location>
        <position position="133"/>
    </location>
    <ligand>
        <name>substrate</name>
    </ligand>
</feature>
<evidence type="ECO:0000256" key="4">
    <source>
        <dbReference type="ARBA" id="ARBA00023235"/>
    </source>
</evidence>
<dbReference type="PATRIC" id="fig|206506.3.peg.3236"/>
<dbReference type="Gene3D" id="3.20.20.10">
    <property type="entry name" value="Alanine racemase"/>
    <property type="match status" value="1"/>
</dbReference>
<dbReference type="AlphaFoldDB" id="A0A171KP01"/>
<dbReference type="Gene3D" id="2.40.37.10">
    <property type="entry name" value="Lyase, Ornithine Decarboxylase, Chain A, domain 1"/>
    <property type="match status" value="1"/>
</dbReference>